<sequence length="91" mass="10455">MKMAYYGLEVVSRPHLTCQKKRNTLSLSHAPTTSPHSWCVTCRKLRGQLQNQKMADLHGKQWKHIEPCKHLLEEMEKGLLVHAAGPLKVDR</sequence>
<proteinExistence type="predicted"/>
<organism evidence="1 2">
    <name type="scientific">Eleginops maclovinus</name>
    <name type="common">Patagonian blennie</name>
    <name type="synonym">Eleginus maclovinus</name>
    <dbReference type="NCBI Taxonomy" id="56733"/>
    <lineage>
        <taxon>Eukaryota</taxon>
        <taxon>Metazoa</taxon>
        <taxon>Chordata</taxon>
        <taxon>Craniata</taxon>
        <taxon>Vertebrata</taxon>
        <taxon>Euteleostomi</taxon>
        <taxon>Actinopterygii</taxon>
        <taxon>Neopterygii</taxon>
        <taxon>Teleostei</taxon>
        <taxon>Neoteleostei</taxon>
        <taxon>Acanthomorphata</taxon>
        <taxon>Eupercaria</taxon>
        <taxon>Perciformes</taxon>
        <taxon>Notothenioidei</taxon>
        <taxon>Eleginopidae</taxon>
        <taxon>Eleginops</taxon>
    </lineage>
</organism>
<comment type="caution">
    <text evidence="1">The sequence shown here is derived from an EMBL/GenBank/DDBJ whole genome shotgun (WGS) entry which is preliminary data.</text>
</comment>
<accession>A0AAN7X2U5</accession>
<name>A0AAN7X2U5_ELEMC</name>
<gene>
    <name evidence="1" type="ORF">PBY51_014652</name>
</gene>
<evidence type="ECO:0000313" key="2">
    <source>
        <dbReference type="Proteomes" id="UP001346869"/>
    </source>
</evidence>
<dbReference type="AlphaFoldDB" id="A0AAN7X2U5"/>
<protein>
    <submittedName>
        <fullName evidence="1">Uncharacterized protein</fullName>
    </submittedName>
</protein>
<keyword evidence="2" id="KW-1185">Reference proteome</keyword>
<reference evidence="1 2" key="2">
    <citation type="journal article" date="2023" name="Mol. Biol. Evol.">
        <title>Genomics of Secondarily Temperate Adaptation in the Only Non-Antarctic Icefish.</title>
        <authorList>
            <person name="Rivera-Colon A.G."/>
            <person name="Rayamajhi N."/>
            <person name="Minhas B.F."/>
            <person name="Madrigal G."/>
            <person name="Bilyk K.T."/>
            <person name="Yoon V."/>
            <person name="Hune M."/>
            <person name="Gregory S."/>
            <person name="Cheng C.H.C."/>
            <person name="Catchen J.M."/>
        </authorList>
    </citation>
    <scope>NUCLEOTIDE SEQUENCE [LARGE SCALE GENOMIC DNA]</scope>
    <source>
        <strain evidence="1">JMC-PN-2008</strain>
    </source>
</reference>
<dbReference type="Proteomes" id="UP001346869">
    <property type="component" value="Unassembled WGS sequence"/>
</dbReference>
<dbReference type="EMBL" id="JAUZQC010000019">
    <property type="protein sequence ID" value="KAK5853506.1"/>
    <property type="molecule type" value="Genomic_DNA"/>
</dbReference>
<reference evidence="1 2" key="1">
    <citation type="journal article" date="2023" name="Genes (Basel)">
        <title>Chromosome-Level Genome Assembly and Circadian Gene Repertoire of the Patagonia Blennie Eleginops maclovinus-The Closest Ancestral Proxy of Antarctic Cryonotothenioids.</title>
        <authorList>
            <person name="Cheng C.C."/>
            <person name="Rivera-Colon A.G."/>
            <person name="Minhas B.F."/>
            <person name="Wilson L."/>
            <person name="Rayamajhi N."/>
            <person name="Vargas-Chacoff L."/>
            <person name="Catchen J.M."/>
        </authorList>
    </citation>
    <scope>NUCLEOTIDE SEQUENCE [LARGE SCALE GENOMIC DNA]</scope>
    <source>
        <strain evidence="1">JMC-PN-2008</strain>
    </source>
</reference>
<evidence type="ECO:0000313" key="1">
    <source>
        <dbReference type="EMBL" id="KAK5853506.1"/>
    </source>
</evidence>